<keyword evidence="2" id="KW-1185">Reference proteome</keyword>
<dbReference type="HOGENOM" id="CLU_3433313_0_0_1"/>
<proteinExistence type="predicted"/>
<reference evidence="1" key="1">
    <citation type="submission" date="2015-04" db="UniProtKB">
        <authorList>
            <consortium name="EnsemblPlants"/>
        </authorList>
    </citation>
    <scope>IDENTIFICATION</scope>
</reference>
<reference evidence="1" key="2">
    <citation type="submission" date="2018-05" db="EMBL/GenBank/DDBJ databases">
        <title>OpunRS2 (Oryza punctata Reference Sequence Version 2).</title>
        <authorList>
            <person name="Zhang J."/>
            <person name="Kudrna D."/>
            <person name="Lee S."/>
            <person name="Talag J."/>
            <person name="Welchert J."/>
            <person name="Wing R.A."/>
        </authorList>
    </citation>
    <scope>NUCLEOTIDE SEQUENCE [LARGE SCALE GENOMIC DNA]</scope>
</reference>
<organism evidence="1">
    <name type="scientific">Oryza punctata</name>
    <name type="common">Red rice</name>
    <dbReference type="NCBI Taxonomy" id="4537"/>
    <lineage>
        <taxon>Eukaryota</taxon>
        <taxon>Viridiplantae</taxon>
        <taxon>Streptophyta</taxon>
        <taxon>Embryophyta</taxon>
        <taxon>Tracheophyta</taxon>
        <taxon>Spermatophyta</taxon>
        <taxon>Magnoliopsida</taxon>
        <taxon>Liliopsida</taxon>
        <taxon>Poales</taxon>
        <taxon>Poaceae</taxon>
        <taxon>BOP clade</taxon>
        <taxon>Oryzoideae</taxon>
        <taxon>Oryzeae</taxon>
        <taxon>Oryzinae</taxon>
        <taxon>Oryza</taxon>
    </lineage>
</organism>
<accession>A0A0E0K0M3</accession>
<dbReference type="EnsemblPlants" id="OPUNC02G17090.1">
    <property type="protein sequence ID" value="OPUNC02G17090.1"/>
    <property type="gene ID" value="OPUNC02G17090"/>
</dbReference>
<dbReference type="Gramene" id="OPUNC02G17090.1">
    <property type="protein sequence ID" value="OPUNC02G17090.1"/>
    <property type="gene ID" value="OPUNC02G17090"/>
</dbReference>
<dbReference type="AlphaFoldDB" id="A0A0E0K0M3"/>
<name>A0A0E0K0M3_ORYPU</name>
<dbReference type="Proteomes" id="UP000026962">
    <property type="component" value="Chromosome 2"/>
</dbReference>
<evidence type="ECO:0000313" key="1">
    <source>
        <dbReference type="EnsemblPlants" id="OPUNC02G17090.1"/>
    </source>
</evidence>
<protein>
    <submittedName>
        <fullName evidence="1">Uncharacterized protein</fullName>
    </submittedName>
</protein>
<evidence type="ECO:0000313" key="2">
    <source>
        <dbReference type="Proteomes" id="UP000026962"/>
    </source>
</evidence>
<sequence>MGRFRLTVTVSATFRS</sequence>